<evidence type="ECO:0000313" key="3">
    <source>
        <dbReference type="Proteomes" id="UP001158045"/>
    </source>
</evidence>
<feature type="transmembrane region" description="Helical" evidence="1">
    <location>
        <begin position="7"/>
        <end position="29"/>
    </location>
</feature>
<evidence type="ECO:0000256" key="1">
    <source>
        <dbReference type="SAM" id="Phobius"/>
    </source>
</evidence>
<gene>
    <name evidence="2" type="ORF">QE109_02380</name>
</gene>
<keyword evidence="1" id="KW-0812">Transmembrane</keyword>
<name>A0ABT6N993_9FIRM</name>
<reference evidence="2 3" key="1">
    <citation type="submission" date="2023-04" db="EMBL/GenBank/DDBJ databases">
        <title>Fusibacter bizertensis strain WBS, isolated from littoral bottom sediments of the Arctic seas - biochemical and genomic analysis.</title>
        <authorList>
            <person name="Brioukhanov A.L."/>
        </authorList>
    </citation>
    <scope>NUCLEOTIDE SEQUENCE [LARGE SCALE GENOMIC DNA]</scope>
    <source>
        <strain evidence="2 3">WBS</strain>
    </source>
</reference>
<protein>
    <submittedName>
        <fullName evidence="2">Uncharacterized protein</fullName>
    </submittedName>
</protein>
<dbReference type="EMBL" id="JARYZI010000001">
    <property type="protein sequence ID" value="MDH8676974.1"/>
    <property type="molecule type" value="Genomic_DNA"/>
</dbReference>
<organism evidence="2 3">
    <name type="scientific">Fusibacter bizertensis</name>
    <dbReference type="NCBI Taxonomy" id="1488331"/>
    <lineage>
        <taxon>Bacteria</taxon>
        <taxon>Bacillati</taxon>
        <taxon>Bacillota</taxon>
        <taxon>Clostridia</taxon>
        <taxon>Eubacteriales</taxon>
        <taxon>Eubacteriales Family XII. Incertae Sedis</taxon>
        <taxon>Fusibacter</taxon>
    </lineage>
</organism>
<keyword evidence="1" id="KW-0472">Membrane</keyword>
<keyword evidence="1" id="KW-1133">Transmembrane helix</keyword>
<accession>A0ABT6N993</accession>
<dbReference type="RefSeq" id="WP_281092774.1">
    <property type="nucleotide sequence ID" value="NZ_JARYZI010000001.1"/>
</dbReference>
<dbReference type="Proteomes" id="UP001158045">
    <property type="component" value="Unassembled WGS sequence"/>
</dbReference>
<keyword evidence="3" id="KW-1185">Reference proteome</keyword>
<feature type="transmembrane region" description="Helical" evidence="1">
    <location>
        <begin position="66"/>
        <end position="86"/>
    </location>
</feature>
<evidence type="ECO:0000313" key="2">
    <source>
        <dbReference type="EMBL" id="MDH8676974.1"/>
    </source>
</evidence>
<proteinExistence type="predicted"/>
<comment type="caution">
    <text evidence="2">The sequence shown here is derived from an EMBL/GenBank/DDBJ whole genome shotgun (WGS) entry which is preliminary data.</text>
</comment>
<feature type="transmembrane region" description="Helical" evidence="1">
    <location>
        <begin position="35"/>
        <end position="54"/>
    </location>
</feature>
<sequence length="89" mass="10408">MKRPKYISIAILDGLFLILFLVMWYYAAYEIDGDFTYLIFTYLVANAVISALVYKKHEDFRSLSTFLLRIVLPACLILFVAVVFIIRLF</sequence>